<dbReference type="PANTHER" id="PTHR45973">
    <property type="entry name" value="PROTEIN PHOSPHATASE 1 REGULATORY SUBUNIT SDS22-RELATED"/>
    <property type="match status" value="1"/>
</dbReference>
<dbReference type="PANTHER" id="PTHR45973:SF12">
    <property type="entry name" value="DYNEIN REGULATORY COMPLEX SUBUNIT 3"/>
    <property type="match status" value="1"/>
</dbReference>
<comment type="subcellular location">
    <subcellularLocation>
        <location evidence="1">Cytoplasm</location>
        <location evidence="1">Cytoskeleton</location>
        <location evidence="1">Flagellum axoneme</location>
    </subcellularLocation>
</comment>
<keyword evidence="3" id="KW-0433">Leucine-rich repeat</keyword>
<keyword evidence="8" id="KW-0206">Cytoskeleton</keyword>
<reference evidence="12" key="1">
    <citation type="submission" date="2021-01" db="EMBL/GenBank/DDBJ databases">
        <authorList>
            <person name="Zahm M."/>
            <person name="Roques C."/>
            <person name="Cabau C."/>
            <person name="Klopp C."/>
            <person name="Donnadieu C."/>
            <person name="Jouanno E."/>
            <person name="Lampietro C."/>
            <person name="Louis A."/>
            <person name="Herpin A."/>
            <person name="Echchiki A."/>
            <person name="Berthelot C."/>
            <person name="Parey E."/>
            <person name="Roest-Crollius H."/>
            <person name="Braasch I."/>
            <person name="Postlethwait J."/>
            <person name="Bobe J."/>
            <person name="Montfort J."/>
            <person name="Bouchez O."/>
            <person name="Begum T."/>
            <person name="Mejri S."/>
            <person name="Adams A."/>
            <person name="Chen W.-J."/>
            <person name="Guiguen Y."/>
        </authorList>
    </citation>
    <scope>NUCLEOTIDE SEQUENCE</scope>
    <source>
        <tissue evidence="12">Blood</tissue>
    </source>
</reference>
<dbReference type="AlphaFoldDB" id="A0A8T3CFW6"/>
<dbReference type="InterPro" id="IPR050576">
    <property type="entry name" value="Cilia_flagella_integrity"/>
</dbReference>
<dbReference type="Pfam" id="PF14580">
    <property type="entry name" value="LRR_9"/>
    <property type="match status" value="1"/>
</dbReference>
<evidence type="ECO:0000256" key="3">
    <source>
        <dbReference type="ARBA" id="ARBA00022614"/>
    </source>
</evidence>
<keyword evidence="4" id="KW-0677">Repeat</keyword>
<keyword evidence="2" id="KW-0963">Cytoplasm</keyword>
<name>A0A8T3CFW6_9TELE</name>
<keyword evidence="5" id="KW-0282">Flagellum</keyword>
<keyword evidence="7" id="KW-0969">Cilium</keyword>
<keyword evidence="13" id="KW-1185">Reference proteome</keyword>
<gene>
    <name evidence="12" type="ORF">AGOR_G00221500</name>
</gene>
<comment type="similarity">
    <text evidence="10">Belongs to the DRC3 family.</text>
</comment>
<keyword evidence="9" id="KW-0966">Cell projection</keyword>
<evidence type="ECO:0000256" key="4">
    <source>
        <dbReference type="ARBA" id="ARBA00022737"/>
    </source>
</evidence>
<evidence type="ECO:0000256" key="5">
    <source>
        <dbReference type="ARBA" id="ARBA00022846"/>
    </source>
</evidence>
<sequence>MYETEEPTVVDEVMLQLAVEEQGPQGQAGLIAKEEGIELKDVLHLRLDYRHILKIDHLWQFTSLTKLQLDNNIIEKITGLDCLVNLVWLDLSFNHIEKIEGLDALVKLEDLSLSNNTISIIENMDTLGKLHVFSICNNNLSQLDNVIYLRKFTNLRALNLAGNSLATEECYQEFIAAYLPELAYLDFRLLSEETREKALAKYQYALEKLIHDETLALKAIETELKGGGDTEAQGSLCGVPEWPTAV</sequence>
<organism evidence="12 13">
    <name type="scientific">Albula goreensis</name>
    <dbReference type="NCBI Taxonomy" id="1534307"/>
    <lineage>
        <taxon>Eukaryota</taxon>
        <taxon>Metazoa</taxon>
        <taxon>Chordata</taxon>
        <taxon>Craniata</taxon>
        <taxon>Vertebrata</taxon>
        <taxon>Euteleostomi</taxon>
        <taxon>Actinopterygii</taxon>
        <taxon>Neopterygii</taxon>
        <taxon>Teleostei</taxon>
        <taxon>Albuliformes</taxon>
        <taxon>Albulidae</taxon>
        <taxon>Albula</taxon>
    </lineage>
</organism>
<dbReference type="OrthoDB" id="27917at2759"/>
<dbReference type="InterPro" id="IPR032675">
    <property type="entry name" value="LRR_dom_sf"/>
</dbReference>
<evidence type="ECO:0000256" key="2">
    <source>
        <dbReference type="ARBA" id="ARBA00022490"/>
    </source>
</evidence>
<dbReference type="Gene3D" id="3.80.10.10">
    <property type="entry name" value="Ribonuclease Inhibitor"/>
    <property type="match status" value="1"/>
</dbReference>
<evidence type="ECO:0000313" key="13">
    <source>
        <dbReference type="Proteomes" id="UP000829720"/>
    </source>
</evidence>
<evidence type="ECO:0000256" key="7">
    <source>
        <dbReference type="ARBA" id="ARBA00023069"/>
    </source>
</evidence>
<evidence type="ECO:0000256" key="8">
    <source>
        <dbReference type="ARBA" id="ARBA00023212"/>
    </source>
</evidence>
<dbReference type="SMART" id="SM00365">
    <property type="entry name" value="LRR_SD22"/>
    <property type="match status" value="3"/>
</dbReference>
<dbReference type="EMBL" id="JAERUA010000022">
    <property type="protein sequence ID" value="KAI1883963.1"/>
    <property type="molecule type" value="Genomic_DNA"/>
</dbReference>
<evidence type="ECO:0000256" key="6">
    <source>
        <dbReference type="ARBA" id="ARBA00023054"/>
    </source>
</evidence>
<evidence type="ECO:0000313" key="12">
    <source>
        <dbReference type="EMBL" id="KAI1883963.1"/>
    </source>
</evidence>
<dbReference type="GO" id="GO:0005929">
    <property type="term" value="C:cilium"/>
    <property type="evidence" value="ECO:0007669"/>
    <property type="project" value="TreeGrafter"/>
</dbReference>
<dbReference type="SUPFAM" id="SSF52075">
    <property type="entry name" value="Outer arm dynein light chain 1"/>
    <property type="match status" value="1"/>
</dbReference>
<comment type="caution">
    <text evidence="12">The sequence shown here is derived from an EMBL/GenBank/DDBJ whole genome shotgun (WGS) entry which is preliminary data.</text>
</comment>
<proteinExistence type="inferred from homology"/>
<protein>
    <recommendedName>
        <fullName evidence="11">Dynein regulatory complex subunit 3</fullName>
    </recommendedName>
</protein>
<dbReference type="Proteomes" id="UP000829720">
    <property type="component" value="Unassembled WGS sequence"/>
</dbReference>
<evidence type="ECO:0000256" key="10">
    <source>
        <dbReference type="ARBA" id="ARBA00038378"/>
    </source>
</evidence>
<accession>A0A8T3CFW6</accession>
<dbReference type="InterPro" id="IPR001611">
    <property type="entry name" value="Leu-rich_rpt"/>
</dbReference>
<evidence type="ECO:0000256" key="1">
    <source>
        <dbReference type="ARBA" id="ARBA00004611"/>
    </source>
</evidence>
<evidence type="ECO:0000256" key="9">
    <source>
        <dbReference type="ARBA" id="ARBA00023273"/>
    </source>
</evidence>
<dbReference type="PROSITE" id="PS51450">
    <property type="entry name" value="LRR"/>
    <property type="match status" value="3"/>
</dbReference>
<evidence type="ECO:0000256" key="11">
    <source>
        <dbReference type="ARBA" id="ARBA00040950"/>
    </source>
</evidence>
<keyword evidence="6" id="KW-0175">Coiled coil</keyword>